<gene>
    <name evidence="1" type="primary">g9890</name>
    <name evidence="1" type="ORF">VP750_LOCUS8906</name>
</gene>
<dbReference type="EMBL" id="CAXHTA020000016">
    <property type="protein sequence ID" value="CAL5227000.1"/>
    <property type="molecule type" value="Genomic_DNA"/>
</dbReference>
<proteinExistence type="predicted"/>
<dbReference type="Proteomes" id="UP001497392">
    <property type="component" value="Unassembled WGS sequence"/>
</dbReference>
<comment type="caution">
    <text evidence="1">The sequence shown here is derived from an EMBL/GenBank/DDBJ whole genome shotgun (WGS) entry which is preliminary data.</text>
</comment>
<sequence>MRYQVIPNAVLTPSQLLNGISYSTALPNEYLTVTKDPSDPTGPIYIQPTGAPKALVIQRDISAAAGKIHVVQGPLVPASLVPLLTGGRPRQLPVYVNGTM</sequence>
<evidence type="ECO:0000313" key="2">
    <source>
        <dbReference type="Proteomes" id="UP001497392"/>
    </source>
</evidence>
<organism evidence="1 2">
    <name type="scientific">Coccomyxa viridis</name>
    <dbReference type="NCBI Taxonomy" id="1274662"/>
    <lineage>
        <taxon>Eukaryota</taxon>
        <taxon>Viridiplantae</taxon>
        <taxon>Chlorophyta</taxon>
        <taxon>core chlorophytes</taxon>
        <taxon>Trebouxiophyceae</taxon>
        <taxon>Trebouxiophyceae incertae sedis</taxon>
        <taxon>Coccomyxaceae</taxon>
        <taxon>Coccomyxa</taxon>
    </lineage>
</organism>
<accession>A0ABP1G446</accession>
<dbReference type="Gene3D" id="2.30.180.10">
    <property type="entry name" value="FAS1 domain"/>
    <property type="match status" value="1"/>
</dbReference>
<dbReference type="SUPFAM" id="SSF82153">
    <property type="entry name" value="FAS1 domain"/>
    <property type="match status" value="1"/>
</dbReference>
<reference evidence="1 2" key="1">
    <citation type="submission" date="2024-06" db="EMBL/GenBank/DDBJ databases">
        <authorList>
            <person name="Kraege A."/>
            <person name="Thomma B."/>
        </authorList>
    </citation>
    <scope>NUCLEOTIDE SEQUENCE [LARGE SCALE GENOMIC DNA]</scope>
</reference>
<name>A0ABP1G446_9CHLO</name>
<protein>
    <submittedName>
        <fullName evidence="1">G9890 protein</fullName>
    </submittedName>
</protein>
<keyword evidence="2" id="KW-1185">Reference proteome</keyword>
<dbReference type="InterPro" id="IPR036378">
    <property type="entry name" value="FAS1_dom_sf"/>
</dbReference>
<evidence type="ECO:0000313" key="1">
    <source>
        <dbReference type="EMBL" id="CAL5227000.1"/>
    </source>
</evidence>